<protein>
    <submittedName>
        <fullName evidence="1">DUF3052 family protein</fullName>
    </submittedName>
</protein>
<dbReference type="InterPro" id="IPR021412">
    <property type="entry name" value="DUF3052"/>
</dbReference>
<accession>A0A3D9UN37</accession>
<sequence length="139" mass="14947">MVKDAVEGTWVNRVGFTQGQVVLEIGWDEDVDDALRENVETVVGSPLEEDQFDGVVDAVLLWWRDGDGDLIDDCVDALTTLADKGFLVVMVPQAGHPDHVEAAEIEEAAQTVGLKASSTAKAGAWIATKLVQGGTQKQR</sequence>
<reference evidence="1 2" key="1">
    <citation type="submission" date="2018-08" db="EMBL/GenBank/DDBJ databases">
        <title>Sequencing the genomes of 1000 actinobacteria strains.</title>
        <authorList>
            <person name="Klenk H.-P."/>
        </authorList>
    </citation>
    <scope>NUCLEOTIDE SEQUENCE [LARGE SCALE GENOMIC DNA]</scope>
    <source>
        <strain evidence="1 2">DSM 22967</strain>
    </source>
</reference>
<gene>
    <name evidence="1" type="ORF">DFJ65_1889</name>
</gene>
<keyword evidence="2" id="KW-1185">Reference proteome</keyword>
<dbReference type="EMBL" id="QTUA01000001">
    <property type="protein sequence ID" value="REF30862.1"/>
    <property type="molecule type" value="Genomic_DNA"/>
</dbReference>
<evidence type="ECO:0000313" key="1">
    <source>
        <dbReference type="EMBL" id="REF30862.1"/>
    </source>
</evidence>
<evidence type="ECO:0000313" key="2">
    <source>
        <dbReference type="Proteomes" id="UP000256253"/>
    </source>
</evidence>
<dbReference type="RefSeq" id="WP_115922796.1">
    <property type="nucleotide sequence ID" value="NZ_CBDRMH010000008.1"/>
</dbReference>
<organism evidence="1 2">
    <name type="scientific">Calidifontibacter indicus</name>
    <dbReference type="NCBI Taxonomy" id="419650"/>
    <lineage>
        <taxon>Bacteria</taxon>
        <taxon>Bacillati</taxon>
        <taxon>Actinomycetota</taxon>
        <taxon>Actinomycetes</taxon>
        <taxon>Micrococcales</taxon>
        <taxon>Dermacoccaceae</taxon>
        <taxon>Calidifontibacter</taxon>
    </lineage>
</organism>
<dbReference type="AlphaFoldDB" id="A0A3D9UN37"/>
<proteinExistence type="predicted"/>
<comment type="caution">
    <text evidence="1">The sequence shown here is derived from an EMBL/GenBank/DDBJ whole genome shotgun (WGS) entry which is preliminary data.</text>
</comment>
<name>A0A3D9UN37_9MICO</name>
<dbReference type="Pfam" id="PF11253">
    <property type="entry name" value="DUF3052"/>
    <property type="match status" value="1"/>
</dbReference>
<dbReference type="Proteomes" id="UP000256253">
    <property type="component" value="Unassembled WGS sequence"/>
</dbReference>
<dbReference type="OrthoDB" id="5185945at2"/>